<dbReference type="InterPro" id="IPR015943">
    <property type="entry name" value="WD40/YVTN_repeat-like_dom_sf"/>
</dbReference>
<dbReference type="PANTHER" id="PTHR16038">
    <property type="entry name" value="NOP SEVEN ASSOCIATED PROTEIN 1"/>
    <property type="match status" value="1"/>
</dbReference>
<evidence type="ECO:0000256" key="2">
    <source>
        <dbReference type="ARBA" id="ARBA00007861"/>
    </source>
</evidence>
<keyword evidence="6" id="KW-1185">Reference proteome</keyword>
<dbReference type="HOGENOM" id="CLU_700328_0_0_1"/>
<dbReference type="InterPro" id="IPR036322">
    <property type="entry name" value="WD40_repeat_dom_sf"/>
</dbReference>
<dbReference type="AlphaFoldDB" id="W6MSK4"/>
<dbReference type="OrthoDB" id="18388at2759"/>
<dbReference type="PANTHER" id="PTHR16038:SF4">
    <property type="entry name" value="WD REPEAT-CONTAINING PROTEIN 74"/>
    <property type="match status" value="1"/>
</dbReference>
<gene>
    <name evidence="5" type="ORF">KUCA_T00000736001</name>
</gene>
<comment type="subunit">
    <text evidence="3">Component of the pre-66S ribosomal particle.</text>
</comment>
<dbReference type="GO" id="GO:0030687">
    <property type="term" value="C:preribosome, large subunit precursor"/>
    <property type="evidence" value="ECO:0007669"/>
    <property type="project" value="TreeGrafter"/>
</dbReference>
<accession>W6MSK4</accession>
<evidence type="ECO:0000313" key="6">
    <source>
        <dbReference type="Proteomes" id="UP000019384"/>
    </source>
</evidence>
<proteinExistence type="inferred from homology"/>
<dbReference type="Proteomes" id="UP000019384">
    <property type="component" value="Unassembled WGS sequence"/>
</dbReference>
<dbReference type="InterPro" id="IPR037379">
    <property type="entry name" value="WDR74/Nsa1"/>
</dbReference>
<sequence>MKLYVSTPDFNGCLTVIDLAHRAAKNRLSLVSSRKLKEQTKASYIQKMLRFSHKGVKYLVLGRRGGTLEVYTETAIPGEADVDLKPLGRWDGNTKDDKDFFVSLIFWNDNLCSCSNRGLLVMRNLDVMVHSTEVSEQEMNTFYVQLNEPITVFKPHSVEKWWAITGGYSNNLRIYNFTNIYQSFVAMVRTGPQFSKAVLSARPIWKASLYWSFNQPIEEFPWIQEVIFLEQKADASSTEICCTTKFGQLLLYDSSHSYYPISATTVSNHPVCYVSQISPKFVLFADCADTVGVFDLSSQKVRNTFRIPTGSLSSMEARVSATDSSLVYLMVVSILKVLRIYRLDHFGGGADLLLAIDLGSTGLQLLTLAEDSWDAVDTCRSLTRIPCTVVGDDF</sequence>
<comment type="function">
    <text evidence="1">Involved in the biogenesis of the 60S ribosomal subunit.</text>
</comment>
<dbReference type="Gene3D" id="2.130.10.10">
    <property type="entry name" value="YVTN repeat-like/Quinoprotein amine dehydrogenase"/>
    <property type="match status" value="1"/>
</dbReference>
<dbReference type="STRING" id="1382522.W6MSK4"/>
<evidence type="ECO:0000256" key="4">
    <source>
        <dbReference type="ARBA" id="ARBA00014234"/>
    </source>
</evidence>
<dbReference type="SUPFAM" id="SSF50978">
    <property type="entry name" value="WD40 repeat-like"/>
    <property type="match status" value="1"/>
</dbReference>
<evidence type="ECO:0000313" key="5">
    <source>
        <dbReference type="EMBL" id="CDK24770.1"/>
    </source>
</evidence>
<name>W6MSK4_9ASCO</name>
<dbReference type="RefSeq" id="XP_022456785.1">
    <property type="nucleotide sequence ID" value="XM_022605303.1"/>
</dbReference>
<protein>
    <recommendedName>
        <fullName evidence="4">Ribosome biogenesis protein NSA1</fullName>
    </recommendedName>
</protein>
<dbReference type="EMBL" id="HG793125">
    <property type="protein sequence ID" value="CDK24770.1"/>
    <property type="molecule type" value="Genomic_DNA"/>
</dbReference>
<reference evidence="5" key="2">
    <citation type="submission" date="2014-02" db="EMBL/GenBank/DDBJ databases">
        <title>Complete DNA sequence of /Kuraishia capsulata/ illustrates novel genomic features among budding yeasts (/Saccharomycotina/).</title>
        <authorList>
            <person name="Morales L."/>
            <person name="Noel B."/>
            <person name="Porcel B."/>
            <person name="Marcet-Houben M."/>
            <person name="Hullo M-F."/>
            <person name="Sacerdot C."/>
            <person name="Tekaia F."/>
            <person name="Leh-Louis V."/>
            <person name="Despons L."/>
            <person name="Khanna V."/>
            <person name="Aury J-M."/>
            <person name="Barbe V."/>
            <person name="Couloux A."/>
            <person name="Labadie K."/>
            <person name="Pelletier E."/>
            <person name="Souciet J-L."/>
            <person name="Boekhout T."/>
            <person name="Gabaldon T."/>
            <person name="Wincker P."/>
            <person name="Dujon B."/>
        </authorList>
    </citation>
    <scope>NUCLEOTIDE SEQUENCE</scope>
    <source>
        <strain evidence="5">CBS 1993</strain>
    </source>
</reference>
<dbReference type="GeneID" id="34518173"/>
<organism evidence="5 6">
    <name type="scientific">Kuraishia capsulata CBS 1993</name>
    <dbReference type="NCBI Taxonomy" id="1382522"/>
    <lineage>
        <taxon>Eukaryota</taxon>
        <taxon>Fungi</taxon>
        <taxon>Dikarya</taxon>
        <taxon>Ascomycota</taxon>
        <taxon>Saccharomycotina</taxon>
        <taxon>Pichiomycetes</taxon>
        <taxon>Pichiales</taxon>
        <taxon>Pichiaceae</taxon>
        <taxon>Kuraishia</taxon>
    </lineage>
</organism>
<dbReference type="GO" id="GO:0005730">
    <property type="term" value="C:nucleolus"/>
    <property type="evidence" value="ECO:0007669"/>
    <property type="project" value="InterPro"/>
</dbReference>
<evidence type="ECO:0000256" key="3">
    <source>
        <dbReference type="ARBA" id="ARBA00011187"/>
    </source>
</evidence>
<comment type="similarity">
    <text evidence="2">Belongs to the NSA1 family.</text>
</comment>
<reference evidence="5" key="1">
    <citation type="submission" date="2013-12" db="EMBL/GenBank/DDBJ databases">
        <authorList>
            <person name="Genoscope - CEA"/>
        </authorList>
    </citation>
    <scope>NUCLEOTIDE SEQUENCE</scope>
    <source>
        <strain evidence="5">CBS 1993</strain>
    </source>
</reference>
<evidence type="ECO:0000256" key="1">
    <source>
        <dbReference type="ARBA" id="ARBA00002889"/>
    </source>
</evidence>
<dbReference type="GO" id="GO:0042273">
    <property type="term" value="P:ribosomal large subunit biogenesis"/>
    <property type="evidence" value="ECO:0007669"/>
    <property type="project" value="InterPro"/>
</dbReference>